<evidence type="ECO:0000256" key="7">
    <source>
        <dbReference type="ARBA" id="ARBA00022927"/>
    </source>
</evidence>
<sequence>MPEFPGGAGNFGLFLSRNIRYPISARDGNSQGKVIVGFVIEVDGSLSDLRIIQGAGTDLNEEALRVMKLSPKWLPGMQSGRPVRVAYSVPINFTLSRE</sequence>
<evidence type="ECO:0000256" key="1">
    <source>
        <dbReference type="ARBA" id="ARBA00004383"/>
    </source>
</evidence>
<dbReference type="InterPro" id="IPR006260">
    <property type="entry name" value="TonB/TolA_C"/>
</dbReference>
<dbReference type="GO" id="GO:0015031">
    <property type="term" value="P:protein transport"/>
    <property type="evidence" value="ECO:0007669"/>
    <property type="project" value="UniProtKB-KW"/>
</dbReference>
<keyword evidence="8" id="KW-1133">Transmembrane helix</keyword>
<comment type="subcellular location">
    <subcellularLocation>
        <location evidence="1">Cell inner membrane</location>
        <topology evidence="1">Single-pass membrane protein</topology>
        <orientation evidence="1">Periplasmic side</orientation>
    </subcellularLocation>
</comment>
<dbReference type="GO" id="GO:0031992">
    <property type="term" value="F:energy transducer activity"/>
    <property type="evidence" value="ECO:0007669"/>
    <property type="project" value="TreeGrafter"/>
</dbReference>
<dbReference type="KEGG" id="mgot:MgSA37_02314"/>
<gene>
    <name evidence="10" type="ORF">MgSA37_02314</name>
</gene>
<keyword evidence="11" id="KW-1185">Reference proteome</keyword>
<evidence type="ECO:0000256" key="9">
    <source>
        <dbReference type="ARBA" id="ARBA00023136"/>
    </source>
</evidence>
<organism evidence="10 11">
    <name type="scientific">Mucilaginibacter gotjawali</name>
    <dbReference type="NCBI Taxonomy" id="1550579"/>
    <lineage>
        <taxon>Bacteria</taxon>
        <taxon>Pseudomonadati</taxon>
        <taxon>Bacteroidota</taxon>
        <taxon>Sphingobacteriia</taxon>
        <taxon>Sphingobacteriales</taxon>
        <taxon>Sphingobacteriaceae</taxon>
        <taxon>Mucilaginibacter</taxon>
    </lineage>
</organism>
<evidence type="ECO:0000256" key="5">
    <source>
        <dbReference type="ARBA" id="ARBA00022519"/>
    </source>
</evidence>
<keyword evidence="3" id="KW-0813">Transport</keyword>
<dbReference type="SUPFAM" id="SSF74653">
    <property type="entry name" value="TolA/TonB C-terminal domain"/>
    <property type="match status" value="1"/>
</dbReference>
<keyword evidence="5" id="KW-0997">Cell inner membrane</keyword>
<dbReference type="RefSeq" id="WP_096351977.1">
    <property type="nucleotide sequence ID" value="NZ_AP017313.1"/>
</dbReference>
<keyword evidence="6" id="KW-0812">Transmembrane</keyword>
<accession>A0A0X8X1M9</accession>
<dbReference type="InterPro" id="IPR037682">
    <property type="entry name" value="TonB_C"/>
</dbReference>
<evidence type="ECO:0000256" key="4">
    <source>
        <dbReference type="ARBA" id="ARBA00022475"/>
    </source>
</evidence>
<dbReference type="PANTHER" id="PTHR33446">
    <property type="entry name" value="PROTEIN TONB-RELATED"/>
    <property type="match status" value="1"/>
</dbReference>
<evidence type="ECO:0000256" key="3">
    <source>
        <dbReference type="ARBA" id="ARBA00022448"/>
    </source>
</evidence>
<dbReference type="AlphaFoldDB" id="A0A0X8X1M9"/>
<dbReference type="Gene3D" id="3.30.1150.10">
    <property type="match status" value="1"/>
</dbReference>
<dbReference type="PROSITE" id="PS52015">
    <property type="entry name" value="TONB_CTD"/>
    <property type="match status" value="1"/>
</dbReference>
<evidence type="ECO:0000313" key="10">
    <source>
        <dbReference type="EMBL" id="BAU54142.1"/>
    </source>
</evidence>
<keyword evidence="7" id="KW-0653">Protein transport</keyword>
<dbReference type="PANTHER" id="PTHR33446:SF2">
    <property type="entry name" value="PROTEIN TONB"/>
    <property type="match status" value="1"/>
</dbReference>
<dbReference type="Pfam" id="PF03544">
    <property type="entry name" value="TonB_C"/>
    <property type="match status" value="1"/>
</dbReference>
<comment type="similarity">
    <text evidence="2">Belongs to the TonB family.</text>
</comment>
<reference evidence="10 11" key="1">
    <citation type="submission" date="2015-12" db="EMBL/GenBank/DDBJ databases">
        <title>Genome sequence of Mucilaginibacter gotjawali.</title>
        <authorList>
            <person name="Lee J.S."/>
            <person name="Lee K.C."/>
            <person name="Kim K.K."/>
            <person name="Lee B.W."/>
        </authorList>
    </citation>
    <scope>NUCLEOTIDE SEQUENCE [LARGE SCALE GENOMIC DNA]</scope>
    <source>
        <strain evidence="10 11">SA3-7</strain>
    </source>
</reference>
<dbReference type="GO" id="GO:0055085">
    <property type="term" value="P:transmembrane transport"/>
    <property type="evidence" value="ECO:0007669"/>
    <property type="project" value="InterPro"/>
</dbReference>
<keyword evidence="9" id="KW-0472">Membrane</keyword>
<proteinExistence type="inferred from homology"/>
<keyword evidence="4" id="KW-1003">Cell membrane</keyword>
<evidence type="ECO:0000256" key="6">
    <source>
        <dbReference type="ARBA" id="ARBA00022692"/>
    </source>
</evidence>
<evidence type="ECO:0000256" key="8">
    <source>
        <dbReference type="ARBA" id="ARBA00022989"/>
    </source>
</evidence>
<dbReference type="OrthoDB" id="649093at2"/>
<dbReference type="InterPro" id="IPR051045">
    <property type="entry name" value="TonB-dependent_transducer"/>
</dbReference>
<evidence type="ECO:0000256" key="2">
    <source>
        <dbReference type="ARBA" id="ARBA00006555"/>
    </source>
</evidence>
<dbReference type="GO" id="GO:0098797">
    <property type="term" value="C:plasma membrane protein complex"/>
    <property type="evidence" value="ECO:0007669"/>
    <property type="project" value="TreeGrafter"/>
</dbReference>
<dbReference type="Proteomes" id="UP000218263">
    <property type="component" value="Chromosome"/>
</dbReference>
<evidence type="ECO:0000313" key="11">
    <source>
        <dbReference type="Proteomes" id="UP000218263"/>
    </source>
</evidence>
<dbReference type="EMBL" id="AP017313">
    <property type="protein sequence ID" value="BAU54142.1"/>
    <property type="molecule type" value="Genomic_DNA"/>
</dbReference>
<dbReference type="NCBIfam" id="TIGR01352">
    <property type="entry name" value="tonB_Cterm"/>
    <property type="match status" value="1"/>
</dbReference>
<protein>
    <submittedName>
        <fullName evidence="10">Gram-negative bacterial tonB protein</fullName>
    </submittedName>
</protein>
<name>A0A0X8X1M9_9SPHI</name>